<name>A0A167MJJ0_CALVF</name>
<evidence type="ECO:0000313" key="1">
    <source>
        <dbReference type="EMBL" id="KZO96781.1"/>
    </source>
</evidence>
<evidence type="ECO:0000313" key="2">
    <source>
        <dbReference type="Proteomes" id="UP000076738"/>
    </source>
</evidence>
<sequence>MARKPAPAILILSNARTTEALPVLSLPHLFLHSLNRKEAARLKAEPRTHRLFLHRISRIPNSSCILTPAAAIKVCPSVRSANLAQGRRDRASTSVIPVAHSFDRRRRYTSYSCDEPRAAHDRAAGHLVLPPPAFPALVLPPAVTRPSNDHRLPAFACPAACSLPHARRGTPRALAPEQDRIGPGINRVFRFAPLRFFRFPTDRDRRSRPAA</sequence>
<dbReference type="AlphaFoldDB" id="A0A167MJJ0"/>
<organism evidence="1 2">
    <name type="scientific">Calocera viscosa (strain TUFC12733)</name>
    <dbReference type="NCBI Taxonomy" id="1330018"/>
    <lineage>
        <taxon>Eukaryota</taxon>
        <taxon>Fungi</taxon>
        <taxon>Dikarya</taxon>
        <taxon>Basidiomycota</taxon>
        <taxon>Agaricomycotina</taxon>
        <taxon>Dacrymycetes</taxon>
        <taxon>Dacrymycetales</taxon>
        <taxon>Dacrymycetaceae</taxon>
        <taxon>Calocera</taxon>
    </lineage>
</organism>
<accession>A0A167MJJ0</accession>
<protein>
    <submittedName>
        <fullName evidence="1">Uncharacterized protein</fullName>
    </submittedName>
</protein>
<reference evidence="1 2" key="1">
    <citation type="journal article" date="2016" name="Mol. Biol. Evol.">
        <title>Comparative Genomics of Early-Diverging Mushroom-Forming Fungi Provides Insights into the Origins of Lignocellulose Decay Capabilities.</title>
        <authorList>
            <person name="Nagy L.G."/>
            <person name="Riley R."/>
            <person name="Tritt A."/>
            <person name="Adam C."/>
            <person name="Daum C."/>
            <person name="Floudas D."/>
            <person name="Sun H."/>
            <person name="Yadav J.S."/>
            <person name="Pangilinan J."/>
            <person name="Larsson K.H."/>
            <person name="Matsuura K."/>
            <person name="Barry K."/>
            <person name="Labutti K."/>
            <person name="Kuo R."/>
            <person name="Ohm R.A."/>
            <person name="Bhattacharya S.S."/>
            <person name="Shirouzu T."/>
            <person name="Yoshinaga Y."/>
            <person name="Martin F.M."/>
            <person name="Grigoriev I.V."/>
            <person name="Hibbett D.S."/>
        </authorList>
    </citation>
    <scope>NUCLEOTIDE SEQUENCE [LARGE SCALE GENOMIC DNA]</scope>
    <source>
        <strain evidence="1 2">TUFC12733</strain>
    </source>
</reference>
<dbReference type="EMBL" id="KV417282">
    <property type="protein sequence ID" value="KZO96781.1"/>
    <property type="molecule type" value="Genomic_DNA"/>
</dbReference>
<keyword evidence="2" id="KW-1185">Reference proteome</keyword>
<proteinExistence type="predicted"/>
<gene>
    <name evidence="1" type="ORF">CALVIDRAFT_98173</name>
</gene>
<dbReference type="Proteomes" id="UP000076738">
    <property type="component" value="Unassembled WGS sequence"/>
</dbReference>